<evidence type="ECO:0000256" key="10">
    <source>
        <dbReference type="PIRNR" id="PIRNR038995"/>
    </source>
</evidence>
<dbReference type="EMBL" id="ADBJ01000002">
    <property type="protein sequence ID" value="EFA86822.1"/>
    <property type="molecule type" value="Genomic_DNA"/>
</dbReference>
<sequence>MATPQSPTESETVATVTSPTTAAAAVVAPTQKFSLDILNISQTSQIQNGLRQDDFTAYRQYCTRRLGRIRSSMKKQLGKKNYIAKLNDPKNIVDARYLLIVLIKTERAWAYARALKQEYEQSDQGRLKFHMNSRFAKAAVHADQLERFCREVADQYTQIEAAAYAAWIRSSHMIACSRWLEALEAITKAKTIYSSLATSGTPSLKQLYVGRVEDAEPIERFCLYNMRSLDTSSNSTVLADTTKILKKVTDDTEKKTNQILSNSSSSSNTGSKQQQEQPMSTVSWRQRQVRVNEKVREKLVNYSNFVKEYDAATSDDAKFPLYEKIVKQLLDAEVMVRNELVNIVRVNIKNKTVKSEVEESDLRALLAYISYHKYRYLYNRNETLINQYTQSADNSSSNKQQTTVVNSGGKKKKISTRDIIRILTNQIKVYSRMIENRNEQRQDAVLEAQLQLLKATRLYHIANGLALAKKWSETMATAERVSSMIATARKNKNADVVKRADELDKLVASIRSQVHANAFIEQMSNNEDLKRQMSELSLSSGGDNNSAAVASKDLLSGLDNFDTSFLAEKRLVEFPPPLQPAPTKPLFFDLAFNQCQFPSLEARKKSTQPQSKGLFGFFR</sequence>
<dbReference type="InterPro" id="IPR038253">
    <property type="entry name" value="SRP68_N_sf"/>
</dbReference>
<evidence type="ECO:0000256" key="2">
    <source>
        <dbReference type="ARBA" id="ARBA00004604"/>
    </source>
</evidence>
<evidence type="ECO:0000256" key="3">
    <source>
        <dbReference type="ARBA" id="ARBA00009352"/>
    </source>
</evidence>
<dbReference type="STRING" id="670386.D3AWZ9"/>
<keyword evidence="5 10" id="KW-0694">RNA-binding</keyword>
<gene>
    <name evidence="12" type="primary">srp68</name>
    <name evidence="12" type="ORF">PPL_00627</name>
</gene>
<comment type="function">
    <text evidence="10">Component of the signal recognition particle (SRP) complex, a ribonucleoprotein complex that mediates the cotranslational targeting of secretory and membrane proteins to the endoplasmic reticulum (ER). The SRP complex interacts with the signal sequence in nascent secretory and membrane proteins and directs them to the membrane of the ER.</text>
</comment>
<keyword evidence="4 10" id="KW-0963">Cytoplasm</keyword>
<dbReference type="PIRSF" id="PIRSF038995">
    <property type="entry name" value="SRP68"/>
    <property type="match status" value="1"/>
</dbReference>
<comment type="subcellular location">
    <subcellularLocation>
        <location evidence="1 10">Cytoplasm</location>
    </subcellularLocation>
    <subcellularLocation>
        <location evidence="2">Nucleus</location>
        <location evidence="2">Nucleolus</location>
    </subcellularLocation>
</comment>
<dbReference type="FunCoup" id="D3AWZ9">
    <property type="interactions" value="887"/>
</dbReference>
<evidence type="ECO:0000256" key="9">
    <source>
        <dbReference type="ARBA" id="ARBA00029498"/>
    </source>
</evidence>
<dbReference type="RefSeq" id="XP_020438925.1">
    <property type="nucleotide sequence ID" value="XM_020571651.1"/>
</dbReference>
<dbReference type="GO" id="GO:0005730">
    <property type="term" value="C:nucleolus"/>
    <property type="evidence" value="ECO:0007669"/>
    <property type="project" value="UniProtKB-SubCell"/>
</dbReference>
<evidence type="ECO:0000256" key="5">
    <source>
        <dbReference type="ARBA" id="ARBA00022884"/>
    </source>
</evidence>
<dbReference type="Proteomes" id="UP000001396">
    <property type="component" value="Unassembled WGS sequence"/>
</dbReference>
<organism evidence="12 13">
    <name type="scientific">Heterostelium pallidum (strain ATCC 26659 / Pp 5 / PN500)</name>
    <name type="common">Cellular slime mold</name>
    <name type="synonym">Polysphondylium pallidum</name>
    <dbReference type="NCBI Taxonomy" id="670386"/>
    <lineage>
        <taxon>Eukaryota</taxon>
        <taxon>Amoebozoa</taxon>
        <taxon>Evosea</taxon>
        <taxon>Eumycetozoa</taxon>
        <taxon>Dictyostelia</taxon>
        <taxon>Acytosteliales</taxon>
        <taxon>Acytosteliaceae</taxon>
        <taxon>Heterostelium</taxon>
    </lineage>
</organism>
<keyword evidence="13" id="KW-1185">Reference proteome</keyword>
<dbReference type="GO" id="GO:0005786">
    <property type="term" value="C:signal recognition particle, endoplasmic reticulum targeting"/>
    <property type="evidence" value="ECO:0007669"/>
    <property type="project" value="UniProtKB-KW"/>
</dbReference>
<reference evidence="12 13" key="1">
    <citation type="journal article" date="2011" name="Genome Res.">
        <title>Phylogeny-wide analysis of social amoeba genomes highlights ancient origins for complex intercellular communication.</title>
        <authorList>
            <person name="Heidel A.J."/>
            <person name="Lawal H.M."/>
            <person name="Felder M."/>
            <person name="Schilde C."/>
            <person name="Helps N.R."/>
            <person name="Tunggal B."/>
            <person name="Rivero F."/>
            <person name="John U."/>
            <person name="Schleicher M."/>
            <person name="Eichinger L."/>
            <person name="Platzer M."/>
            <person name="Noegel A.A."/>
            <person name="Schaap P."/>
            <person name="Gloeckner G."/>
        </authorList>
    </citation>
    <scope>NUCLEOTIDE SEQUENCE [LARGE SCALE GENOMIC DNA]</scope>
    <source>
        <strain evidence="13">ATCC 26659 / Pp 5 / PN500</strain>
    </source>
</reference>
<evidence type="ECO:0000256" key="4">
    <source>
        <dbReference type="ARBA" id="ARBA00022490"/>
    </source>
</evidence>
<dbReference type="Gene3D" id="1.10.3450.40">
    <property type="entry name" value="Signal recognition particle, SRP68 subunit, RNA-binding domain"/>
    <property type="match status" value="1"/>
</dbReference>
<dbReference type="Pfam" id="PF16969">
    <property type="entry name" value="SRP68"/>
    <property type="match status" value="1"/>
</dbReference>
<dbReference type="PANTHER" id="PTHR12860">
    <property type="entry name" value="SIGNAL RECOGNITION PARTICLE 68 KDA PROTEIN"/>
    <property type="match status" value="1"/>
</dbReference>
<dbReference type="GO" id="GO:0008312">
    <property type="term" value="F:7S RNA binding"/>
    <property type="evidence" value="ECO:0007669"/>
    <property type="project" value="InterPro"/>
</dbReference>
<proteinExistence type="inferred from homology"/>
<evidence type="ECO:0000313" key="12">
    <source>
        <dbReference type="EMBL" id="EFA86822.1"/>
    </source>
</evidence>
<evidence type="ECO:0000256" key="8">
    <source>
        <dbReference type="ARBA" id="ARBA00023274"/>
    </source>
</evidence>
<dbReference type="PANTHER" id="PTHR12860:SF0">
    <property type="entry name" value="SIGNAL RECOGNITION PARTICLE SUBUNIT SRP68"/>
    <property type="match status" value="1"/>
</dbReference>
<dbReference type="GO" id="GO:0005047">
    <property type="term" value="F:signal recognition particle binding"/>
    <property type="evidence" value="ECO:0007669"/>
    <property type="project" value="InterPro"/>
</dbReference>
<dbReference type="InterPro" id="IPR034652">
    <property type="entry name" value="SRP68-RBD"/>
</dbReference>
<dbReference type="GeneID" id="31356159"/>
<protein>
    <recommendedName>
        <fullName evidence="9 10">Signal recognition particle subunit SRP68</fullName>
        <shortName evidence="10">SRP68</shortName>
    </recommendedName>
</protein>
<feature type="region of interest" description="Disordered" evidence="11">
    <location>
        <begin position="255"/>
        <end position="286"/>
    </location>
</feature>
<dbReference type="CDD" id="cd15481">
    <property type="entry name" value="SRP68-RBD"/>
    <property type="match status" value="1"/>
</dbReference>
<dbReference type="GO" id="GO:0030942">
    <property type="term" value="F:endoplasmic reticulum signal peptide binding"/>
    <property type="evidence" value="ECO:0007669"/>
    <property type="project" value="InterPro"/>
</dbReference>
<dbReference type="GO" id="GO:0006614">
    <property type="term" value="P:SRP-dependent cotranslational protein targeting to membrane"/>
    <property type="evidence" value="ECO:0007669"/>
    <property type="project" value="InterPro"/>
</dbReference>
<keyword evidence="7" id="KW-0539">Nucleus</keyword>
<dbReference type="InParanoid" id="D3AWZ9"/>
<evidence type="ECO:0000256" key="1">
    <source>
        <dbReference type="ARBA" id="ARBA00004496"/>
    </source>
</evidence>
<comment type="similarity">
    <text evidence="3 10">Belongs to the SRP68 family.</text>
</comment>
<dbReference type="OMA" id="DERFIHI"/>
<evidence type="ECO:0000313" key="13">
    <source>
        <dbReference type="Proteomes" id="UP000001396"/>
    </source>
</evidence>
<evidence type="ECO:0000256" key="7">
    <source>
        <dbReference type="ARBA" id="ARBA00023242"/>
    </source>
</evidence>
<keyword evidence="6 10" id="KW-0733">Signal recognition particle</keyword>
<evidence type="ECO:0000256" key="6">
    <source>
        <dbReference type="ARBA" id="ARBA00023135"/>
    </source>
</evidence>
<keyword evidence="8 10" id="KW-0687">Ribonucleoprotein</keyword>
<evidence type="ECO:0000256" key="11">
    <source>
        <dbReference type="SAM" id="MobiDB-lite"/>
    </source>
</evidence>
<name>D3AWZ9_HETP5</name>
<feature type="compositionally biased region" description="Polar residues" evidence="11">
    <location>
        <begin position="269"/>
        <end position="286"/>
    </location>
</feature>
<accession>D3AWZ9</accession>
<comment type="caution">
    <text evidence="12">The sequence shown here is derived from an EMBL/GenBank/DDBJ whole genome shotgun (WGS) entry which is preliminary data.</text>
</comment>
<dbReference type="AlphaFoldDB" id="D3AWZ9"/>
<dbReference type="InterPro" id="IPR026258">
    <property type="entry name" value="SRP68"/>
</dbReference>